<comment type="caution">
    <text evidence="1">The sequence shown here is derived from an EMBL/GenBank/DDBJ whole genome shotgun (WGS) entry which is preliminary data.</text>
</comment>
<dbReference type="STRING" id="1428644.BIV57_14140"/>
<dbReference type="AlphaFoldDB" id="A0A1J7BDP8"/>
<accession>A0A1J7BDP8</accession>
<protein>
    <recommendedName>
        <fullName evidence="3">SalK</fullName>
    </recommendedName>
</protein>
<dbReference type="RefSeq" id="WP_071657203.1">
    <property type="nucleotide sequence ID" value="NZ_MLCF01000074.1"/>
</dbReference>
<organism evidence="1 2">
    <name type="scientific">Mangrovactinospora gilvigrisea</name>
    <dbReference type="NCBI Taxonomy" id="1428644"/>
    <lineage>
        <taxon>Bacteria</taxon>
        <taxon>Bacillati</taxon>
        <taxon>Actinomycetota</taxon>
        <taxon>Actinomycetes</taxon>
        <taxon>Kitasatosporales</taxon>
        <taxon>Streptomycetaceae</taxon>
        <taxon>Mangrovactinospora</taxon>
    </lineage>
</organism>
<dbReference type="Pfam" id="PF21863">
    <property type="entry name" value="HTH_67"/>
    <property type="match status" value="1"/>
</dbReference>
<dbReference type="Proteomes" id="UP000243342">
    <property type="component" value="Unassembled WGS sequence"/>
</dbReference>
<evidence type="ECO:0000313" key="1">
    <source>
        <dbReference type="EMBL" id="OIV36803.1"/>
    </source>
</evidence>
<reference evidence="1 2" key="1">
    <citation type="submission" date="2016-10" db="EMBL/GenBank/DDBJ databases">
        <title>Genome sequence of Streptomyces gilvigriseus MUSC 26.</title>
        <authorList>
            <person name="Lee L.-H."/>
            <person name="Ser H.-L."/>
        </authorList>
    </citation>
    <scope>NUCLEOTIDE SEQUENCE [LARGE SCALE GENOMIC DNA]</scope>
    <source>
        <strain evidence="1 2">MUSC 26</strain>
    </source>
</reference>
<dbReference type="InterPro" id="IPR054058">
    <property type="entry name" value="HTH_67"/>
</dbReference>
<evidence type="ECO:0000313" key="2">
    <source>
        <dbReference type="Proteomes" id="UP000243342"/>
    </source>
</evidence>
<dbReference type="EMBL" id="MLCF01000074">
    <property type="protein sequence ID" value="OIV36803.1"/>
    <property type="molecule type" value="Genomic_DNA"/>
</dbReference>
<proteinExistence type="predicted"/>
<sequence length="305" mass="31663">MAQTIEDAARGMWRLLEPVHAAHYYAPQAFEEAAALGIAVDDRWPSYFAYRAAPLGAAGAGLVTAAFFTFAPAKVAAHVPAVWRVAAPEEVGAARLRGVDRTLRALLGDGVAEGAELRGAASLARRAAEAAAADAAGRPMAAAQADLVARQGWDERPHVALWQAATVLREHRGDGHLAALHAAELDPVEALVSFAAVGAAPAQVFASRGWTDQEWAAGRERLRARGWVDADGLATARGRAGRAEVEALTDRLAARPWSALGPEDGGRLAKAVLGVLPALAGSGLFPEFSTLGLGRGARVDEGGAV</sequence>
<evidence type="ECO:0008006" key="3">
    <source>
        <dbReference type="Google" id="ProtNLM"/>
    </source>
</evidence>
<name>A0A1J7BDP8_9ACTN</name>
<keyword evidence="2" id="KW-1185">Reference proteome</keyword>
<gene>
    <name evidence="1" type="ORF">BIV57_14140</name>
</gene>
<dbReference type="NCBIfam" id="NF047719">
    <property type="entry name" value="SCO6745_fam_HTH"/>
    <property type="match status" value="1"/>
</dbReference>
<dbReference type="OrthoDB" id="157052at2"/>